<protein>
    <recommendedName>
        <fullName evidence="3">Superinfection exclusion protein</fullName>
    </recommendedName>
</protein>
<sequence length="95" mass="10947">MTKKLRIWHVPQVPGERMIVEVPDLASARLVLNTLAQYDLFQLEQNIKPDFANAQGLEVLDPATGEWEDWYDDETGLSFEEYCIEGYLDQPTDSE</sequence>
<accession>A0A4Q2UM93</accession>
<evidence type="ECO:0008006" key="3">
    <source>
        <dbReference type="Google" id="ProtNLM"/>
    </source>
</evidence>
<keyword evidence="2" id="KW-1185">Reference proteome</keyword>
<proteinExistence type="predicted"/>
<dbReference type="Pfam" id="PF17420">
    <property type="entry name" value="GP17"/>
    <property type="match status" value="1"/>
</dbReference>
<reference evidence="1 2" key="1">
    <citation type="submission" date="2019-01" db="EMBL/GenBank/DDBJ databases">
        <title>Spirosoma flava sp. nov., a propanil-degrading bacterium isolated from herbicide-contaminated soil.</title>
        <authorList>
            <person name="Zhang L."/>
            <person name="Jiang J.-D."/>
        </authorList>
    </citation>
    <scope>NUCLEOTIDE SEQUENCE [LARGE SCALE GENOMIC DNA]</scope>
    <source>
        <strain evidence="1 2">TY50</strain>
    </source>
</reference>
<comment type="caution">
    <text evidence="1">The sequence shown here is derived from an EMBL/GenBank/DDBJ whole genome shotgun (WGS) entry which is preliminary data.</text>
</comment>
<dbReference type="EMBL" id="SBLB01000001">
    <property type="protein sequence ID" value="RYC70737.1"/>
    <property type="molecule type" value="Genomic_DNA"/>
</dbReference>
<name>A0A4Q2UM93_9BACT</name>
<dbReference type="Proteomes" id="UP000290407">
    <property type="component" value="Unassembled WGS sequence"/>
</dbReference>
<evidence type="ECO:0000313" key="1">
    <source>
        <dbReference type="EMBL" id="RYC70737.1"/>
    </source>
</evidence>
<evidence type="ECO:0000313" key="2">
    <source>
        <dbReference type="Proteomes" id="UP000290407"/>
    </source>
</evidence>
<dbReference type="RefSeq" id="WP_129599041.1">
    <property type="nucleotide sequence ID" value="NZ_SBLB01000001.1"/>
</dbReference>
<dbReference type="InterPro" id="IPR020285">
    <property type="entry name" value="Gp17"/>
</dbReference>
<dbReference type="AlphaFoldDB" id="A0A4Q2UM93"/>
<organism evidence="1 2">
    <name type="scientific">Spirosoma sordidisoli</name>
    <dbReference type="NCBI Taxonomy" id="2502893"/>
    <lineage>
        <taxon>Bacteria</taxon>
        <taxon>Pseudomonadati</taxon>
        <taxon>Bacteroidota</taxon>
        <taxon>Cytophagia</taxon>
        <taxon>Cytophagales</taxon>
        <taxon>Cytophagaceae</taxon>
        <taxon>Spirosoma</taxon>
    </lineage>
</organism>
<gene>
    <name evidence="1" type="ORF">EQG79_00865</name>
</gene>